<sequence>MKKTAIILTTISLPLDFLMLTAAGVSAYFLRFNTFFTKIKPVIFNLSFEDYLPVMFSVAAFWIVLFILAGLYGTKPTRRLASELSRVVFACSTGLAAITIYIFFQQEFFNSRFIVLAGWALAIIFVSLGRVILKIIKNILFRAGIGVKKIVIIGAGRVSDILFETLKQRRGFGLSVVGHYPNFSLESAPELKEMIAKKQLDEILFCNSKSSEQEALAVLNFCEENHLDFKYSADLFSTYLANTSIYAIGGVPIVEAHKTNLQAWGRVIKRLLDIFLSFIFIIIASPLLIVFSLATLTESRRPVIYKNERVGEAGKKFFTLKFRSMYQKYCIGPQFKNQAEALNFEQKLIAQQNTKTGPVYKIKNDPRITKVGKLMRRLSIDELPQLFNVLKGEMSLVGPRPHQPREVEKYAKNQRKVLNIKPGITGLAQISGRSDLEFEEEVKLDTLYLEHWSLLLDLIILIKTPFILLKSRKAL</sequence>
<name>A0A0G1D5H1_9BACT</name>
<comment type="subcellular location">
    <subcellularLocation>
        <location evidence="1">Membrane</location>
        <topology evidence="1">Multi-pass membrane protein</topology>
    </subcellularLocation>
</comment>
<gene>
    <name evidence="9" type="ORF">UV20_C0002G0077</name>
</gene>
<feature type="transmembrane region" description="Helical" evidence="7">
    <location>
        <begin position="51"/>
        <end position="72"/>
    </location>
</feature>
<dbReference type="GO" id="GO:0016780">
    <property type="term" value="F:phosphotransferase activity, for other substituted phosphate groups"/>
    <property type="evidence" value="ECO:0007669"/>
    <property type="project" value="TreeGrafter"/>
</dbReference>
<evidence type="ECO:0000259" key="8">
    <source>
        <dbReference type="Pfam" id="PF02397"/>
    </source>
</evidence>
<keyword evidence="4 7" id="KW-0812">Transmembrane</keyword>
<feature type="transmembrane region" description="Helical" evidence="7">
    <location>
        <begin position="110"/>
        <end position="133"/>
    </location>
</feature>
<dbReference type="Pfam" id="PF02397">
    <property type="entry name" value="Bac_transf"/>
    <property type="match status" value="1"/>
</dbReference>
<evidence type="ECO:0000256" key="7">
    <source>
        <dbReference type="SAM" id="Phobius"/>
    </source>
</evidence>
<accession>A0A0G1D5H1</accession>
<dbReference type="AlphaFoldDB" id="A0A0G1D5H1"/>
<evidence type="ECO:0000256" key="1">
    <source>
        <dbReference type="ARBA" id="ARBA00004141"/>
    </source>
</evidence>
<dbReference type="PANTHER" id="PTHR30576">
    <property type="entry name" value="COLANIC BIOSYNTHESIS UDP-GLUCOSE LIPID CARRIER TRANSFERASE"/>
    <property type="match status" value="1"/>
</dbReference>
<comment type="caution">
    <text evidence="9">The sequence shown here is derived from an EMBL/GenBank/DDBJ whole genome shotgun (WGS) entry which is preliminary data.</text>
</comment>
<dbReference type="NCBIfam" id="TIGR03025">
    <property type="entry name" value="EPS_sugtrans"/>
    <property type="match status" value="1"/>
</dbReference>
<evidence type="ECO:0000256" key="4">
    <source>
        <dbReference type="ARBA" id="ARBA00022692"/>
    </source>
</evidence>
<dbReference type="InterPro" id="IPR003362">
    <property type="entry name" value="Bact_transf"/>
</dbReference>
<evidence type="ECO:0000256" key="6">
    <source>
        <dbReference type="ARBA" id="ARBA00023136"/>
    </source>
</evidence>
<evidence type="ECO:0000313" key="9">
    <source>
        <dbReference type="EMBL" id="KKS57288.1"/>
    </source>
</evidence>
<dbReference type="PATRIC" id="fig|1619039.3.peg.369"/>
<protein>
    <recommendedName>
        <fullName evidence="8">Bacterial sugar transferase domain-containing protein</fullName>
    </recommendedName>
</protein>
<dbReference type="Proteomes" id="UP000034837">
    <property type="component" value="Unassembled WGS sequence"/>
</dbReference>
<keyword evidence="6 7" id="KW-0472">Membrane</keyword>
<dbReference type="GO" id="GO:0016020">
    <property type="term" value="C:membrane"/>
    <property type="evidence" value="ECO:0007669"/>
    <property type="project" value="UniProtKB-SubCell"/>
</dbReference>
<feature type="transmembrane region" description="Helical" evidence="7">
    <location>
        <begin position="84"/>
        <end position="104"/>
    </location>
</feature>
<evidence type="ECO:0000256" key="5">
    <source>
        <dbReference type="ARBA" id="ARBA00022989"/>
    </source>
</evidence>
<dbReference type="InterPro" id="IPR017475">
    <property type="entry name" value="EPS_sugar_tfrase"/>
</dbReference>
<keyword evidence="5 7" id="KW-1133">Transmembrane helix</keyword>
<dbReference type="EMBL" id="LCDO01000002">
    <property type="protein sequence ID" value="KKS57288.1"/>
    <property type="molecule type" value="Genomic_DNA"/>
</dbReference>
<evidence type="ECO:0000256" key="2">
    <source>
        <dbReference type="ARBA" id="ARBA00006464"/>
    </source>
</evidence>
<feature type="domain" description="Bacterial sugar transferase" evidence="8">
    <location>
        <begin position="269"/>
        <end position="469"/>
    </location>
</feature>
<evidence type="ECO:0000256" key="3">
    <source>
        <dbReference type="ARBA" id="ARBA00022679"/>
    </source>
</evidence>
<keyword evidence="3" id="KW-0808">Transferase</keyword>
<feature type="transmembrane region" description="Helical" evidence="7">
    <location>
        <begin position="274"/>
        <end position="296"/>
    </location>
</feature>
<dbReference type="Gene3D" id="3.40.50.720">
    <property type="entry name" value="NAD(P)-binding Rossmann-like Domain"/>
    <property type="match status" value="1"/>
</dbReference>
<dbReference type="Pfam" id="PF13727">
    <property type="entry name" value="CoA_binding_3"/>
    <property type="match status" value="1"/>
</dbReference>
<organism evidence="9 10">
    <name type="scientific">Candidatus Magasanikbacteria bacterium GW2011_GWA2_42_32</name>
    <dbReference type="NCBI Taxonomy" id="1619039"/>
    <lineage>
        <taxon>Bacteria</taxon>
        <taxon>Candidatus Magasanikiibacteriota</taxon>
    </lineage>
</organism>
<proteinExistence type="inferred from homology"/>
<dbReference type="PANTHER" id="PTHR30576:SF10">
    <property type="entry name" value="SLL5057 PROTEIN"/>
    <property type="match status" value="1"/>
</dbReference>
<comment type="similarity">
    <text evidence="2">Belongs to the bacterial sugar transferase family.</text>
</comment>
<reference evidence="9 10" key="1">
    <citation type="journal article" date="2015" name="Nature">
        <title>rRNA introns, odd ribosomes, and small enigmatic genomes across a large radiation of phyla.</title>
        <authorList>
            <person name="Brown C.T."/>
            <person name="Hug L.A."/>
            <person name="Thomas B.C."/>
            <person name="Sharon I."/>
            <person name="Castelle C.J."/>
            <person name="Singh A."/>
            <person name="Wilkins M.J."/>
            <person name="Williams K.H."/>
            <person name="Banfield J.F."/>
        </authorList>
    </citation>
    <scope>NUCLEOTIDE SEQUENCE [LARGE SCALE GENOMIC DNA]</scope>
</reference>
<evidence type="ECO:0000313" key="10">
    <source>
        <dbReference type="Proteomes" id="UP000034837"/>
    </source>
</evidence>